<name>A0A4E0QJU4_9GAMM</name>
<proteinExistence type="predicted"/>
<protein>
    <submittedName>
        <fullName evidence="1">Uncharacterized protein</fullName>
    </submittedName>
</protein>
<reference evidence="1 2" key="1">
    <citation type="journal article" date="2016" name="Front. Microbiol.">
        <title>Single-Cell (Meta-)Genomics of a Dimorphic Candidatus Thiomargarita nelsonii Reveals Genomic Plasticity.</title>
        <authorList>
            <person name="Flood B.E."/>
            <person name="Fliss P."/>
            <person name="Jones D.S."/>
            <person name="Dick G.J."/>
            <person name="Jain S."/>
            <person name="Kaster A.K."/>
            <person name="Winkel M."/>
            <person name="Mussmann M."/>
            <person name="Bailey J."/>
        </authorList>
    </citation>
    <scope>NUCLEOTIDE SEQUENCE [LARGE SCALE GENOMIC DNA]</scope>
    <source>
        <strain evidence="1">Hydrate Ridge</strain>
    </source>
</reference>
<organism evidence="1 2">
    <name type="scientific">Candidatus Thiomargarita nelsonii</name>
    <dbReference type="NCBI Taxonomy" id="1003181"/>
    <lineage>
        <taxon>Bacteria</taxon>
        <taxon>Pseudomonadati</taxon>
        <taxon>Pseudomonadota</taxon>
        <taxon>Gammaproteobacteria</taxon>
        <taxon>Thiotrichales</taxon>
        <taxon>Thiotrichaceae</taxon>
        <taxon>Thiomargarita</taxon>
    </lineage>
</organism>
<sequence length="101" mass="11320">MTAEPPAHILTEYQQRGWTEEVNRDGMKNLMLSSQAVQDSLAKGYFHYTENVVQVEARHFIQYLAQNLDADGGTTVIYWACGEGDKIEVLGDVRAEAMPLS</sequence>
<dbReference type="EMBL" id="JSZA02000274">
    <property type="protein sequence ID" value="TGN99889.1"/>
    <property type="molecule type" value="Genomic_DNA"/>
</dbReference>
<dbReference type="Proteomes" id="UP000030428">
    <property type="component" value="Unassembled WGS sequence"/>
</dbReference>
<gene>
    <name evidence="1" type="ORF">PN36_32135</name>
</gene>
<keyword evidence="2" id="KW-1185">Reference proteome</keyword>
<comment type="caution">
    <text evidence="1">The sequence shown here is derived from an EMBL/GenBank/DDBJ whole genome shotgun (WGS) entry which is preliminary data.</text>
</comment>
<accession>A0A4E0QJU4</accession>
<dbReference type="AlphaFoldDB" id="A0A4E0QJU4"/>
<evidence type="ECO:0000313" key="1">
    <source>
        <dbReference type="EMBL" id="TGN99889.1"/>
    </source>
</evidence>
<evidence type="ECO:0000313" key="2">
    <source>
        <dbReference type="Proteomes" id="UP000030428"/>
    </source>
</evidence>